<name>X1L8F1_9ZZZZ</name>
<dbReference type="AlphaFoldDB" id="X1L8F1"/>
<evidence type="ECO:0000313" key="1">
    <source>
        <dbReference type="EMBL" id="GAH90428.1"/>
    </source>
</evidence>
<gene>
    <name evidence="1" type="ORF">S06H3_02928</name>
</gene>
<sequence>MSCKISEETKQRLIKLVAEMGETLNAHLSELIEADVEMMTDSGKAGSNPGNPGTDLLECPECRSLINNKSFQEHWKKMHGPMTQKDFENFMGEIISDRGGKKFSENEIECFKAIHKKMQGKGFIK</sequence>
<proteinExistence type="predicted"/>
<protein>
    <submittedName>
        <fullName evidence="1">Uncharacterized protein</fullName>
    </submittedName>
</protein>
<comment type="caution">
    <text evidence="1">The sequence shown here is derived from an EMBL/GenBank/DDBJ whole genome shotgun (WGS) entry which is preliminary data.</text>
</comment>
<organism evidence="1">
    <name type="scientific">marine sediment metagenome</name>
    <dbReference type="NCBI Taxonomy" id="412755"/>
    <lineage>
        <taxon>unclassified sequences</taxon>
        <taxon>metagenomes</taxon>
        <taxon>ecological metagenomes</taxon>
    </lineage>
</organism>
<reference evidence="1" key="1">
    <citation type="journal article" date="2014" name="Front. Microbiol.">
        <title>High frequency of phylogenetically diverse reductive dehalogenase-homologous genes in deep subseafloor sedimentary metagenomes.</title>
        <authorList>
            <person name="Kawai M."/>
            <person name="Futagami T."/>
            <person name="Toyoda A."/>
            <person name="Takaki Y."/>
            <person name="Nishi S."/>
            <person name="Hori S."/>
            <person name="Arai W."/>
            <person name="Tsubouchi T."/>
            <person name="Morono Y."/>
            <person name="Uchiyama I."/>
            <person name="Ito T."/>
            <person name="Fujiyama A."/>
            <person name="Inagaki F."/>
            <person name="Takami H."/>
        </authorList>
    </citation>
    <scope>NUCLEOTIDE SEQUENCE</scope>
    <source>
        <strain evidence="1">Expedition CK06-06</strain>
    </source>
</reference>
<accession>X1L8F1</accession>
<dbReference type="EMBL" id="BARV01000909">
    <property type="protein sequence ID" value="GAH90428.1"/>
    <property type="molecule type" value="Genomic_DNA"/>
</dbReference>